<gene>
    <name evidence="1" type="ORF">JOF29_005237</name>
</gene>
<keyword evidence="1" id="KW-0418">Kinase</keyword>
<reference evidence="1 2" key="1">
    <citation type="submission" date="2021-03" db="EMBL/GenBank/DDBJ databases">
        <title>Sequencing the genomes of 1000 actinobacteria strains.</title>
        <authorList>
            <person name="Klenk H.-P."/>
        </authorList>
    </citation>
    <scope>NUCLEOTIDE SEQUENCE [LARGE SCALE GENOMIC DNA]</scope>
    <source>
        <strain evidence="1 2">DSM 18824</strain>
    </source>
</reference>
<protein>
    <submittedName>
        <fullName evidence="1">Broad-specificity NMP kinase</fullName>
    </submittedName>
</protein>
<keyword evidence="2" id="KW-1185">Reference proteome</keyword>
<dbReference type="Pfam" id="PF13238">
    <property type="entry name" value="AAA_18"/>
    <property type="match status" value="1"/>
</dbReference>
<sequence>MPLVYVTGSSGVGKTSVGAELRRLGYVVYDVDVDRLARWFDNASGAEVVMPADRDDGWFAGNSYRLPPETLRGLANGAGTTFVCGTVGNDGEIWDLFDTVISLSVDAATLERRLVTRGAFGSSEAELQRVLEWHANVDIDNATYGAVLVDASGSPPEVVSRVLGVLNSG</sequence>
<organism evidence="1 2">
    <name type="scientific">Kribbella aluminosa</name>
    <dbReference type="NCBI Taxonomy" id="416017"/>
    <lineage>
        <taxon>Bacteria</taxon>
        <taxon>Bacillati</taxon>
        <taxon>Actinomycetota</taxon>
        <taxon>Actinomycetes</taxon>
        <taxon>Propionibacteriales</taxon>
        <taxon>Kribbellaceae</taxon>
        <taxon>Kribbella</taxon>
    </lineage>
</organism>
<dbReference type="InterPro" id="IPR027417">
    <property type="entry name" value="P-loop_NTPase"/>
</dbReference>
<dbReference type="Gene3D" id="3.40.50.300">
    <property type="entry name" value="P-loop containing nucleotide triphosphate hydrolases"/>
    <property type="match status" value="1"/>
</dbReference>
<proteinExistence type="predicted"/>
<evidence type="ECO:0000313" key="1">
    <source>
        <dbReference type="EMBL" id="MBP2354127.1"/>
    </source>
</evidence>
<dbReference type="RefSeq" id="WP_209696985.1">
    <property type="nucleotide sequence ID" value="NZ_BAAAVU010000025.1"/>
</dbReference>
<dbReference type="GO" id="GO:0016301">
    <property type="term" value="F:kinase activity"/>
    <property type="evidence" value="ECO:0007669"/>
    <property type="project" value="UniProtKB-KW"/>
</dbReference>
<evidence type="ECO:0000313" key="2">
    <source>
        <dbReference type="Proteomes" id="UP000755585"/>
    </source>
</evidence>
<dbReference type="Proteomes" id="UP000755585">
    <property type="component" value="Unassembled WGS sequence"/>
</dbReference>
<keyword evidence="1" id="KW-0808">Transferase</keyword>
<accession>A0ABS4UR51</accession>
<dbReference type="SUPFAM" id="SSF52540">
    <property type="entry name" value="P-loop containing nucleoside triphosphate hydrolases"/>
    <property type="match status" value="1"/>
</dbReference>
<name>A0ABS4UR51_9ACTN</name>
<comment type="caution">
    <text evidence="1">The sequence shown here is derived from an EMBL/GenBank/DDBJ whole genome shotgun (WGS) entry which is preliminary data.</text>
</comment>
<dbReference type="EMBL" id="JAGINT010000002">
    <property type="protein sequence ID" value="MBP2354127.1"/>
    <property type="molecule type" value="Genomic_DNA"/>
</dbReference>